<evidence type="ECO:0000256" key="1">
    <source>
        <dbReference type="SAM" id="Phobius"/>
    </source>
</evidence>
<dbReference type="OrthoDB" id="10274263at2759"/>
<feature type="transmembrane region" description="Helical" evidence="1">
    <location>
        <begin position="162"/>
        <end position="189"/>
    </location>
</feature>
<comment type="caution">
    <text evidence="2">The sequence shown here is derived from an EMBL/GenBank/DDBJ whole genome shotgun (WGS) entry which is preliminary data.</text>
</comment>
<sequence>MDASTDPLRVSFLDPYVWLDYFHILGWYACSPFVWLGIYTWIIWRRVEAKGKIGRRTFLFAKTVLPIVFTVFCASGHLHLSLDHPIKEFLLYVFAISVHILIFVGILIIQPAEEKLEHRNSDLWIIHYLILITSWCLVQWFLYFYFPPVNIPFEMDDGGKRFAEVLTCALSLFIPALVLVMIAETVLCFRAPCLVYKKDGVDTGGFFLIHDEWLEIIRESYELNVPVNPKRKIIVSAAEGPRRTFRNKKNKKHKQKK</sequence>
<evidence type="ECO:0000313" key="3">
    <source>
        <dbReference type="Proteomes" id="UP000230233"/>
    </source>
</evidence>
<keyword evidence="1" id="KW-1133">Transmembrane helix</keyword>
<accession>A0A2G5SWT8</accession>
<feature type="transmembrane region" description="Helical" evidence="1">
    <location>
        <begin position="21"/>
        <end position="44"/>
    </location>
</feature>
<dbReference type="Proteomes" id="UP000230233">
    <property type="component" value="Chromosome X"/>
</dbReference>
<proteinExistence type="predicted"/>
<gene>
    <name evidence="2" type="primary">Cnig_chr_X.g25031</name>
    <name evidence="2" type="ORF">B9Z55_025031</name>
</gene>
<feature type="transmembrane region" description="Helical" evidence="1">
    <location>
        <begin position="89"/>
        <end position="109"/>
    </location>
</feature>
<dbReference type="AlphaFoldDB" id="A0A2G5SWT8"/>
<evidence type="ECO:0000313" key="2">
    <source>
        <dbReference type="EMBL" id="PIC19500.1"/>
    </source>
</evidence>
<dbReference type="EMBL" id="PDUG01000006">
    <property type="protein sequence ID" value="PIC19500.1"/>
    <property type="molecule type" value="Genomic_DNA"/>
</dbReference>
<reference evidence="3" key="1">
    <citation type="submission" date="2017-10" db="EMBL/GenBank/DDBJ databases">
        <title>Rapid genome shrinkage in a self-fertile nematode reveals novel sperm competition proteins.</title>
        <authorList>
            <person name="Yin D."/>
            <person name="Schwarz E.M."/>
            <person name="Thomas C.G."/>
            <person name="Felde R.L."/>
            <person name="Korf I.F."/>
            <person name="Cutter A.D."/>
            <person name="Schartner C.M."/>
            <person name="Ralston E.J."/>
            <person name="Meyer B.J."/>
            <person name="Haag E.S."/>
        </authorList>
    </citation>
    <scope>NUCLEOTIDE SEQUENCE [LARGE SCALE GENOMIC DNA]</scope>
    <source>
        <strain evidence="3">JU1422</strain>
    </source>
</reference>
<feature type="transmembrane region" description="Helical" evidence="1">
    <location>
        <begin position="56"/>
        <end position="77"/>
    </location>
</feature>
<keyword evidence="1" id="KW-0812">Transmembrane</keyword>
<keyword evidence="1" id="KW-0472">Membrane</keyword>
<protein>
    <submittedName>
        <fullName evidence="2">Uncharacterized protein</fullName>
    </submittedName>
</protein>
<name>A0A2G5SWT8_9PELO</name>
<feature type="transmembrane region" description="Helical" evidence="1">
    <location>
        <begin position="121"/>
        <end position="142"/>
    </location>
</feature>
<organism evidence="2 3">
    <name type="scientific">Caenorhabditis nigoni</name>
    <dbReference type="NCBI Taxonomy" id="1611254"/>
    <lineage>
        <taxon>Eukaryota</taxon>
        <taxon>Metazoa</taxon>
        <taxon>Ecdysozoa</taxon>
        <taxon>Nematoda</taxon>
        <taxon>Chromadorea</taxon>
        <taxon>Rhabditida</taxon>
        <taxon>Rhabditina</taxon>
        <taxon>Rhabditomorpha</taxon>
        <taxon>Rhabditoidea</taxon>
        <taxon>Rhabditidae</taxon>
        <taxon>Peloderinae</taxon>
        <taxon>Caenorhabditis</taxon>
    </lineage>
</organism>
<keyword evidence="3" id="KW-1185">Reference proteome</keyword>